<feature type="region of interest" description="Disordered" evidence="2">
    <location>
        <begin position="762"/>
        <end position="873"/>
    </location>
</feature>
<feature type="compositionally biased region" description="Low complexity" evidence="2">
    <location>
        <begin position="23"/>
        <end position="34"/>
    </location>
</feature>
<protein>
    <submittedName>
        <fullName evidence="3">Protein sip5</fullName>
    </submittedName>
</protein>
<accession>A0A8H8S836</accession>
<feature type="region of interest" description="Disordered" evidence="2">
    <location>
        <begin position="1"/>
        <end position="81"/>
    </location>
</feature>
<name>A0A8H8S836_9HELO</name>
<feature type="compositionally biased region" description="Polar residues" evidence="2">
    <location>
        <begin position="1"/>
        <end position="18"/>
    </location>
</feature>
<feature type="region of interest" description="Disordered" evidence="2">
    <location>
        <begin position="466"/>
        <end position="522"/>
    </location>
</feature>
<feature type="region of interest" description="Disordered" evidence="2">
    <location>
        <begin position="197"/>
        <end position="247"/>
    </location>
</feature>
<dbReference type="PANTHER" id="PTHR31315">
    <property type="entry name" value="PROTEIN SIP5"/>
    <property type="match status" value="1"/>
</dbReference>
<evidence type="ECO:0000313" key="4">
    <source>
        <dbReference type="Proteomes" id="UP000443090"/>
    </source>
</evidence>
<dbReference type="EMBL" id="QGMI01000042">
    <property type="protein sequence ID" value="TVY48577.1"/>
    <property type="molecule type" value="Genomic_DNA"/>
</dbReference>
<feature type="compositionally biased region" description="Polar residues" evidence="2">
    <location>
        <begin position="661"/>
        <end position="677"/>
    </location>
</feature>
<feature type="compositionally biased region" description="Low complexity" evidence="2">
    <location>
        <begin position="336"/>
        <end position="347"/>
    </location>
</feature>
<keyword evidence="4" id="KW-1185">Reference proteome</keyword>
<proteinExistence type="inferred from homology"/>
<reference evidence="3 4" key="1">
    <citation type="submission" date="2018-05" db="EMBL/GenBank/DDBJ databases">
        <title>Genome sequencing and assembly of the regulated plant pathogen Lachnellula willkommii and related sister species for the development of diagnostic species identification markers.</title>
        <authorList>
            <person name="Giroux E."/>
            <person name="Bilodeau G."/>
        </authorList>
    </citation>
    <scope>NUCLEOTIDE SEQUENCE [LARGE SCALE GENOMIC DNA]</scope>
    <source>
        <strain evidence="3 4">CBS 160.35</strain>
    </source>
</reference>
<dbReference type="AlphaFoldDB" id="A0A8H8S836"/>
<comment type="similarity">
    <text evidence="1">Belongs to the SIP5 family.</text>
</comment>
<sequence length="873" mass="93142">MGNNSTKESRGADSQSSNRRPDSAGGTSGPTSPTGRHHSHPYASRSGRGSRPDLSFLGISNSNNEAPERRETKQEREARKLEKERVVRIKERQRSLQEENVDGGYLVTLGVYSGPEDFNKSIVRQLMIERRIAPFFRGVEDFSKEWAEHQIVAVARGLPLPAADEIPPELRDALSSESPNPSDPNLQNLTIPIASRSQSAGSDTSALSPSHPAFAPSSPSSPVASPPPQSSSPFRPRSKTLASLTTSSKNLSAAEMIPREIQLPRDPFVNGQHIEVFLYKDAIECSICFLDYPPWLNRTRCCDQPICSECFVQIKRPDPHPPEHGDPSQPAPTPAPSESSPEPETLVSEPARCPYCQVPNFGVTYTPPPFRRGLAYANSTGLNNLSSAMSSSSSLASDGAPAQAHKRRTTSVSADAATVVTIDKIRPDWATKLANARSHQQRRSAAATALHTAAYLIGNGNTESRGFGFTSRRTFGRHRGGDSPAASGSATPSTAVQDQAGEGASDQASQSRAGGSSRRRNRMEDLEDMMMMEAIRLSLAAEDERKRKSDKEAAKEAKKKAKEEKKKEKKEKKIYGSGPSSASASTLSLSTLGLGRRRGNSGASHLAKEVTPESVEPSDPSDLKGKGVDRGVSGNTATAPMSVSQGESSTSQSFPGMRLLDTSNLPSTNESYQSVPSPTAPDRPSHLRQMSNASSPASSFMDSVPNSLHNGQRGDGSSSTLESPNASGTNVAGYSGGTPDTGDEAGGAGIEPIFNFTSLAAMISNEDTKDPPTHVEHIEGGASSSDKAKESASTGLESSIATLKVDNPVREESEETRQTTLLLSQTATPVQTPTPEVMITPDTPSGTHDDDDDSKQLGSEWRSDEVVSSVVTQ</sequence>
<gene>
    <name evidence="3" type="primary">sip5</name>
    <name evidence="3" type="ORF">LOCC1_G002646</name>
</gene>
<feature type="compositionally biased region" description="Low complexity" evidence="2">
    <location>
        <begin position="483"/>
        <end position="495"/>
    </location>
</feature>
<feature type="compositionally biased region" description="Low complexity" evidence="2">
    <location>
        <begin position="576"/>
        <end position="604"/>
    </location>
</feature>
<feature type="compositionally biased region" description="Polar residues" evidence="2">
    <location>
        <begin position="818"/>
        <end position="834"/>
    </location>
</feature>
<dbReference type="Proteomes" id="UP000443090">
    <property type="component" value="Unassembled WGS sequence"/>
</dbReference>
<feature type="region of interest" description="Disordered" evidence="2">
    <location>
        <begin position="542"/>
        <end position="750"/>
    </location>
</feature>
<feature type="compositionally biased region" description="Low complexity" evidence="2">
    <location>
        <begin position="642"/>
        <end position="653"/>
    </location>
</feature>
<feature type="compositionally biased region" description="Low complexity" evidence="2">
    <location>
        <begin position="387"/>
        <end position="397"/>
    </location>
</feature>
<feature type="compositionally biased region" description="Basic and acidic residues" evidence="2">
    <location>
        <begin position="807"/>
        <end position="817"/>
    </location>
</feature>
<evidence type="ECO:0000256" key="1">
    <source>
        <dbReference type="ARBA" id="ARBA00010402"/>
    </source>
</evidence>
<feature type="compositionally biased region" description="Low complexity" evidence="2">
    <location>
        <begin position="231"/>
        <end position="247"/>
    </location>
</feature>
<feature type="compositionally biased region" description="Low complexity" evidence="2">
    <location>
        <begin position="503"/>
        <end position="516"/>
    </location>
</feature>
<comment type="caution">
    <text evidence="3">The sequence shown here is derived from an EMBL/GenBank/DDBJ whole genome shotgun (WGS) entry which is preliminary data.</text>
</comment>
<feature type="compositionally biased region" description="Polar residues" evidence="2">
    <location>
        <begin position="688"/>
        <end position="732"/>
    </location>
</feature>
<feature type="compositionally biased region" description="Basic and acidic residues" evidence="2">
    <location>
        <begin position="542"/>
        <end position="574"/>
    </location>
</feature>
<organism evidence="3 4">
    <name type="scientific">Lachnellula occidentalis</name>
    <dbReference type="NCBI Taxonomy" id="215460"/>
    <lineage>
        <taxon>Eukaryota</taxon>
        <taxon>Fungi</taxon>
        <taxon>Dikarya</taxon>
        <taxon>Ascomycota</taxon>
        <taxon>Pezizomycotina</taxon>
        <taxon>Leotiomycetes</taxon>
        <taxon>Helotiales</taxon>
        <taxon>Lachnaceae</taxon>
        <taxon>Lachnellula</taxon>
    </lineage>
</organism>
<feature type="region of interest" description="Disordered" evidence="2">
    <location>
        <begin position="318"/>
        <end position="347"/>
    </location>
</feature>
<evidence type="ECO:0000256" key="2">
    <source>
        <dbReference type="SAM" id="MobiDB-lite"/>
    </source>
</evidence>
<dbReference type="CDD" id="cd24139">
    <property type="entry name" value="SIP5-like"/>
    <property type="match status" value="1"/>
</dbReference>
<dbReference type="InterPro" id="IPR039301">
    <property type="entry name" value="Sip5/DA2"/>
</dbReference>
<dbReference type="OrthoDB" id="21471at2759"/>
<feature type="compositionally biased region" description="Basic and acidic residues" evidence="2">
    <location>
        <begin position="766"/>
        <end position="779"/>
    </location>
</feature>
<dbReference type="GO" id="GO:0005737">
    <property type="term" value="C:cytoplasm"/>
    <property type="evidence" value="ECO:0007669"/>
    <property type="project" value="TreeGrafter"/>
</dbReference>
<feature type="compositionally biased region" description="Basic and acidic residues" evidence="2">
    <location>
        <begin position="66"/>
        <end position="81"/>
    </location>
</feature>
<feature type="region of interest" description="Disordered" evidence="2">
    <location>
        <begin position="387"/>
        <end position="414"/>
    </location>
</feature>
<evidence type="ECO:0000313" key="3">
    <source>
        <dbReference type="EMBL" id="TVY48577.1"/>
    </source>
</evidence>
<dbReference type="PANTHER" id="PTHR31315:SF1">
    <property type="entry name" value="PROTEIN SIP5"/>
    <property type="match status" value="1"/>
</dbReference>
<feature type="compositionally biased region" description="Low complexity" evidence="2">
    <location>
        <begin position="205"/>
        <end position="223"/>
    </location>
</feature>